<evidence type="ECO:0000313" key="2">
    <source>
        <dbReference type="Proteomes" id="UP001142393"/>
    </source>
</evidence>
<keyword evidence="2" id="KW-1185">Reference proteome</keyword>
<evidence type="ECO:0000313" key="1">
    <source>
        <dbReference type="EMBL" id="KAJ3748835.1"/>
    </source>
</evidence>
<gene>
    <name evidence="1" type="ORF">DFH05DRAFT_1520440</name>
</gene>
<dbReference type="Proteomes" id="UP001142393">
    <property type="component" value="Unassembled WGS sequence"/>
</dbReference>
<organism evidence="1 2">
    <name type="scientific">Lentinula detonsa</name>
    <dbReference type="NCBI Taxonomy" id="2804962"/>
    <lineage>
        <taxon>Eukaryota</taxon>
        <taxon>Fungi</taxon>
        <taxon>Dikarya</taxon>
        <taxon>Basidiomycota</taxon>
        <taxon>Agaricomycotina</taxon>
        <taxon>Agaricomycetes</taxon>
        <taxon>Agaricomycetidae</taxon>
        <taxon>Agaricales</taxon>
        <taxon>Marasmiineae</taxon>
        <taxon>Omphalotaceae</taxon>
        <taxon>Lentinula</taxon>
    </lineage>
</organism>
<comment type="caution">
    <text evidence="1">The sequence shown here is derived from an EMBL/GenBank/DDBJ whole genome shotgun (WGS) entry which is preliminary data.</text>
</comment>
<protein>
    <submittedName>
        <fullName evidence="1">Uncharacterized protein</fullName>
    </submittedName>
</protein>
<accession>A0A9W8P8G8</accession>
<sequence length="135" mass="14779">MILLAQKTCSGCALFKIIDNPDDLAILQLSSVLDMDDLARKAVEPQRLGGDRQEMKKKFVDQSCTQYVDAFQSASLALQLIVRDLKLVSNCPSGSIILLPHRPDIPFQNGESGSHVFTVGSPLKYGGRTEVQDAM</sequence>
<name>A0A9W8P8G8_9AGAR</name>
<dbReference type="AlphaFoldDB" id="A0A9W8P8G8"/>
<proteinExistence type="predicted"/>
<reference evidence="1 2" key="1">
    <citation type="journal article" date="2023" name="Proc. Natl. Acad. Sci. U.S.A.">
        <title>A global phylogenomic analysis of the shiitake genus Lentinula.</title>
        <authorList>
            <person name="Sierra-Patev S."/>
            <person name="Min B."/>
            <person name="Naranjo-Ortiz M."/>
            <person name="Looney B."/>
            <person name="Konkel Z."/>
            <person name="Slot J.C."/>
            <person name="Sakamoto Y."/>
            <person name="Steenwyk J.L."/>
            <person name="Rokas A."/>
            <person name="Carro J."/>
            <person name="Camarero S."/>
            <person name="Ferreira P."/>
            <person name="Molpeceres G."/>
            <person name="Ruiz-Duenas F.J."/>
            <person name="Serrano A."/>
            <person name="Henrissat B."/>
            <person name="Drula E."/>
            <person name="Hughes K.W."/>
            <person name="Mata J.L."/>
            <person name="Ishikawa N.K."/>
            <person name="Vargas-Isla R."/>
            <person name="Ushijima S."/>
            <person name="Smith C.A."/>
            <person name="Donoghue J."/>
            <person name="Ahrendt S."/>
            <person name="Andreopoulos W."/>
            <person name="He G."/>
            <person name="LaButti K."/>
            <person name="Lipzen A."/>
            <person name="Ng V."/>
            <person name="Riley R."/>
            <person name="Sandor L."/>
            <person name="Barry K."/>
            <person name="Martinez A.T."/>
            <person name="Xiao Y."/>
            <person name="Gibbons J.G."/>
            <person name="Terashima K."/>
            <person name="Grigoriev I.V."/>
            <person name="Hibbett D."/>
        </authorList>
    </citation>
    <scope>NUCLEOTIDE SEQUENCE [LARGE SCALE GENOMIC DNA]</scope>
    <source>
        <strain evidence="1 2">TFB7810</strain>
    </source>
</reference>
<dbReference type="EMBL" id="JANVFU010000002">
    <property type="protein sequence ID" value="KAJ3748835.1"/>
    <property type="molecule type" value="Genomic_DNA"/>
</dbReference>